<protein>
    <submittedName>
        <fullName evidence="2">Uncharacterized protein</fullName>
    </submittedName>
</protein>
<organism evidence="2 3">
    <name type="scientific">Gymnopus androsaceus JB14</name>
    <dbReference type="NCBI Taxonomy" id="1447944"/>
    <lineage>
        <taxon>Eukaryota</taxon>
        <taxon>Fungi</taxon>
        <taxon>Dikarya</taxon>
        <taxon>Basidiomycota</taxon>
        <taxon>Agaricomycotina</taxon>
        <taxon>Agaricomycetes</taxon>
        <taxon>Agaricomycetidae</taxon>
        <taxon>Agaricales</taxon>
        <taxon>Marasmiineae</taxon>
        <taxon>Omphalotaceae</taxon>
        <taxon>Gymnopus</taxon>
    </lineage>
</organism>
<reference evidence="2" key="1">
    <citation type="journal article" date="2019" name="Environ. Microbiol.">
        <title>Fungal ecological strategies reflected in gene transcription - a case study of two litter decomposers.</title>
        <authorList>
            <person name="Barbi F."/>
            <person name="Kohler A."/>
            <person name="Barry K."/>
            <person name="Baskaran P."/>
            <person name="Daum C."/>
            <person name="Fauchery L."/>
            <person name="Ihrmark K."/>
            <person name="Kuo A."/>
            <person name="LaButti K."/>
            <person name="Lipzen A."/>
            <person name="Morin E."/>
            <person name="Grigoriev I.V."/>
            <person name="Henrissat B."/>
            <person name="Lindahl B."/>
            <person name="Martin F."/>
        </authorList>
    </citation>
    <scope>NUCLEOTIDE SEQUENCE</scope>
    <source>
        <strain evidence="2">JB14</strain>
    </source>
</reference>
<dbReference type="AlphaFoldDB" id="A0A6A4HK24"/>
<proteinExistence type="predicted"/>
<dbReference type="EMBL" id="ML769497">
    <property type="protein sequence ID" value="KAE9397437.1"/>
    <property type="molecule type" value="Genomic_DNA"/>
</dbReference>
<evidence type="ECO:0000313" key="2">
    <source>
        <dbReference type="EMBL" id="KAE9397437.1"/>
    </source>
</evidence>
<dbReference type="Proteomes" id="UP000799118">
    <property type="component" value="Unassembled WGS sequence"/>
</dbReference>
<evidence type="ECO:0000256" key="1">
    <source>
        <dbReference type="SAM" id="Phobius"/>
    </source>
</evidence>
<dbReference type="OrthoDB" id="2679643at2759"/>
<feature type="transmembrane region" description="Helical" evidence="1">
    <location>
        <begin position="47"/>
        <end position="67"/>
    </location>
</feature>
<accession>A0A6A4HK24</accession>
<feature type="transmembrane region" description="Helical" evidence="1">
    <location>
        <begin position="110"/>
        <end position="130"/>
    </location>
</feature>
<keyword evidence="1" id="KW-0812">Transmembrane</keyword>
<keyword evidence="3" id="KW-1185">Reference proteome</keyword>
<gene>
    <name evidence="2" type="ORF">BT96DRAFT_883957</name>
</gene>
<sequence length="288" mass="32175">MAPNISTSKFCTVNFVAGFTIATVGLMGVQAVLIIRIWYLFSHSWSIRALSIGTFIANAALSSYFLFQNVYEEQHSPETSAKVVALFKEFFPNFEPRGCTFFIPDNMYRLFLPGLVLHTLLYVFTTLRAFRIPKALRDAPVMSRLLKDGGIFYTVVVLAVAFQTAGAIMIKVPQVNIPSLFSNFMHTVCSVAVTRLMLRFKSLAADIGYDEVWILSHVELQRLAWKKGDRDGEIIVEAASPVSDEEYDSEFGKIQPRPKAGLQVSRAGAFESVGVFDDLGMFDTSRHT</sequence>
<keyword evidence="1" id="KW-0472">Membrane</keyword>
<name>A0A6A4HK24_9AGAR</name>
<feature type="transmembrane region" description="Helical" evidence="1">
    <location>
        <begin position="12"/>
        <end position="35"/>
    </location>
</feature>
<evidence type="ECO:0000313" key="3">
    <source>
        <dbReference type="Proteomes" id="UP000799118"/>
    </source>
</evidence>
<keyword evidence="1" id="KW-1133">Transmembrane helix</keyword>
<feature type="transmembrane region" description="Helical" evidence="1">
    <location>
        <begin position="151"/>
        <end position="170"/>
    </location>
</feature>